<organism evidence="18 19">
    <name type="scientific">Photobacterium lipolyticum</name>
    <dbReference type="NCBI Taxonomy" id="266810"/>
    <lineage>
        <taxon>Bacteria</taxon>
        <taxon>Pseudomonadati</taxon>
        <taxon>Pseudomonadota</taxon>
        <taxon>Gammaproteobacteria</taxon>
        <taxon>Vibrionales</taxon>
        <taxon>Vibrionaceae</taxon>
        <taxon>Photobacterium</taxon>
    </lineage>
</organism>
<feature type="binding site" evidence="13">
    <location>
        <position position="49"/>
    </location>
    <ligand>
        <name>UDP-N-acetyl-alpha-D-muramoyl-L-alanyl-D-glutamate</name>
        <dbReference type="ChEBI" id="CHEBI:83900"/>
    </ligand>
</feature>
<feature type="short sequence motif" description="Meso-diaminopimelate recognition motif" evidence="13">
    <location>
        <begin position="434"/>
        <end position="437"/>
    </location>
</feature>
<comment type="caution">
    <text evidence="18">The sequence shown here is derived from an EMBL/GenBank/DDBJ whole genome shotgun (WGS) entry which is preliminary data.</text>
</comment>
<name>A0A2T3MXA7_9GAMM</name>
<keyword evidence="2 13" id="KW-0132">Cell division</keyword>
<dbReference type="PANTHER" id="PTHR23135:SF4">
    <property type="entry name" value="UDP-N-ACETYLMURAMOYL-L-ALANYL-D-GLUTAMATE--2,6-DIAMINOPIMELATE LIGASE MURE HOMOLOG, CHLOROPLASTIC"/>
    <property type="match status" value="1"/>
</dbReference>
<evidence type="ECO:0000256" key="14">
    <source>
        <dbReference type="RuleBase" id="RU004135"/>
    </source>
</evidence>
<dbReference type="EC" id="6.3.2.13" evidence="8 13"/>
<dbReference type="InterPro" id="IPR036565">
    <property type="entry name" value="Mur-like_cat_sf"/>
</dbReference>
<accession>A0A2T3MXA7</accession>
<proteinExistence type="inferred from homology"/>
<keyword evidence="4 13" id="KW-0573">Peptidoglycan synthesis</keyword>
<feature type="binding site" evidence="13">
    <location>
        <position position="47"/>
    </location>
    <ligand>
        <name>UDP-N-acetyl-alpha-D-muramoyl-L-alanyl-D-glutamate</name>
        <dbReference type="ChEBI" id="CHEBI:83900"/>
    </ligand>
</feature>
<evidence type="ECO:0000256" key="10">
    <source>
        <dbReference type="ARBA" id="ARBA00075482"/>
    </source>
</evidence>
<feature type="binding site" evidence="13">
    <location>
        <position position="410"/>
    </location>
    <ligand>
        <name>meso-2,6-diaminopimelate</name>
        <dbReference type="ChEBI" id="CHEBI:57791"/>
    </ligand>
</feature>
<dbReference type="FunFam" id="3.90.190.20:FF:000006">
    <property type="entry name" value="UDP-N-acetylmuramoyl-L-alanyl-D-glutamate--2,6-diaminopimelate ligase"/>
    <property type="match status" value="1"/>
</dbReference>
<dbReference type="GO" id="GO:0051301">
    <property type="term" value="P:cell division"/>
    <property type="evidence" value="ECO:0007669"/>
    <property type="project" value="UniProtKB-KW"/>
</dbReference>
<keyword evidence="19" id="KW-1185">Reference proteome</keyword>
<keyword evidence="3 13" id="KW-0133">Cell shape</keyword>
<evidence type="ECO:0000256" key="11">
    <source>
        <dbReference type="ARBA" id="ARBA00076158"/>
    </source>
</evidence>
<dbReference type="GO" id="GO:0009252">
    <property type="term" value="P:peptidoglycan biosynthetic process"/>
    <property type="evidence" value="ECO:0007669"/>
    <property type="project" value="UniProtKB-UniRule"/>
</dbReference>
<feature type="binding site" evidence="13">
    <location>
        <position position="485"/>
    </location>
    <ligand>
        <name>meso-2,6-diaminopimelate</name>
        <dbReference type="ChEBI" id="CHEBI:57791"/>
    </ligand>
</feature>
<comment type="subcellular location">
    <subcellularLocation>
        <location evidence="13 14">Cytoplasm</location>
    </subcellularLocation>
</comment>
<comment type="pathway">
    <text evidence="13 14">Cell wall biogenesis; peptidoglycan biosynthesis.</text>
</comment>
<feature type="binding site" evidence="13">
    <location>
        <position position="489"/>
    </location>
    <ligand>
        <name>meso-2,6-diaminopimelate</name>
        <dbReference type="ChEBI" id="CHEBI:57791"/>
    </ligand>
</feature>
<dbReference type="Gene3D" id="3.40.1190.10">
    <property type="entry name" value="Mur-like, catalytic domain"/>
    <property type="match status" value="1"/>
</dbReference>
<evidence type="ECO:0000256" key="5">
    <source>
        <dbReference type="ARBA" id="ARBA00023306"/>
    </source>
</evidence>
<keyword evidence="13" id="KW-0067">ATP-binding</keyword>
<feature type="binding site" evidence="13">
    <location>
        <begin position="136"/>
        <end position="142"/>
    </location>
    <ligand>
        <name>ATP</name>
        <dbReference type="ChEBI" id="CHEBI:30616"/>
    </ligand>
</feature>
<dbReference type="InterPro" id="IPR004101">
    <property type="entry name" value="Mur_ligase_C"/>
</dbReference>
<feature type="binding site" evidence="13">
    <location>
        <position position="211"/>
    </location>
    <ligand>
        <name>UDP-N-acetyl-alpha-D-muramoyl-L-alanyl-D-glutamate</name>
        <dbReference type="ChEBI" id="CHEBI:83900"/>
    </ligand>
</feature>
<feature type="domain" description="Mur ligase C-terminal" evidence="16">
    <location>
        <begin position="361"/>
        <end position="487"/>
    </location>
</feature>
<keyword evidence="13" id="KW-0547">Nucleotide-binding</keyword>
<keyword evidence="6 13" id="KW-0961">Cell wall biogenesis/degradation</keyword>
<dbReference type="GO" id="GO:0005737">
    <property type="term" value="C:cytoplasm"/>
    <property type="evidence" value="ECO:0007669"/>
    <property type="project" value="UniProtKB-SubCell"/>
</dbReference>
<dbReference type="NCBIfam" id="NF001124">
    <property type="entry name" value="PRK00139.1-2"/>
    <property type="match status" value="1"/>
</dbReference>
<dbReference type="Pfam" id="PF02875">
    <property type="entry name" value="Mur_ligase_C"/>
    <property type="match status" value="1"/>
</dbReference>
<dbReference type="InterPro" id="IPR005761">
    <property type="entry name" value="UDP-N-AcMur-Glu-dNH2Pim_ligase"/>
</dbReference>
<dbReference type="PANTHER" id="PTHR23135">
    <property type="entry name" value="MUR LIGASE FAMILY MEMBER"/>
    <property type="match status" value="1"/>
</dbReference>
<dbReference type="HAMAP" id="MF_00208">
    <property type="entry name" value="MurE"/>
    <property type="match status" value="1"/>
</dbReference>
<evidence type="ECO:0000256" key="12">
    <source>
        <dbReference type="ARBA" id="ARBA00081560"/>
    </source>
</evidence>
<comment type="cofactor">
    <cofactor evidence="13">
        <name>Mg(2+)</name>
        <dbReference type="ChEBI" id="CHEBI:18420"/>
    </cofactor>
</comment>
<evidence type="ECO:0000256" key="8">
    <source>
        <dbReference type="ARBA" id="ARBA00066633"/>
    </source>
</evidence>
<dbReference type="AlphaFoldDB" id="A0A2T3MXA7"/>
<feature type="binding site" evidence="13">
    <location>
        <begin position="434"/>
        <end position="437"/>
    </location>
    <ligand>
        <name>meso-2,6-diaminopimelate</name>
        <dbReference type="ChEBI" id="CHEBI:57791"/>
    </ligand>
</feature>
<dbReference type="SUPFAM" id="SSF63418">
    <property type="entry name" value="MurE/MurF N-terminal domain"/>
    <property type="match status" value="1"/>
</dbReference>
<protein>
    <recommendedName>
        <fullName evidence="9 13">UDP-N-acetylmuramoyl-L-alanyl-D-glutamate--2,6-diaminopimelate ligase</fullName>
        <ecNumber evidence="8 13">6.3.2.13</ecNumber>
    </recommendedName>
    <alternativeName>
        <fullName evidence="10 13">Meso-A2pm-adding enzyme</fullName>
    </alternativeName>
    <alternativeName>
        <fullName evidence="11 13">Meso-diaminopimelate-adding enzyme</fullName>
    </alternativeName>
    <alternativeName>
        <fullName evidence="12 13">UDP-MurNAc-L-Ala-D-Glu:meso-diaminopimelate ligase</fullName>
    </alternativeName>
    <alternativeName>
        <fullName evidence="13">UDP-MurNAc-tripeptide synthetase</fullName>
    </alternativeName>
    <alternativeName>
        <fullName evidence="13">UDP-N-acetylmuramyl-tripeptide synthetase</fullName>
    </alternativeName>
</protein>
<evidence type="ECO:0000256" key="13">
    <source>
        <dbReference type="HAMAP-Rule" id="MF_00208"/>
    </source>
</evidence>
<comment type="similarity">
    <text evidence="1 13">Belongs to the MurCDEF family. MurE subfamily.</text>
</comment>
<dbReference type="NCBIfam" id="NF001123">
    <property type="entry name" value="PRK00139.1-1"/>
    <property type="match status" value="1"/>
</dbReference>
<dbReference type="Proteomes" id="UP000240904">
    <property type="component" value="Unassembled WGS sequence"/>
</dbReference>
<keyword evidence="5 13" id="KW-0131">Cell cycle</keyword>
<dbReference type="Pfam" id="PF08245">
    <property type="entry name" value="Mur_ligase_M"/>
    <property type="match status" value="1"/>
</dbReference>
<keyword evidence="13 18" id="KW-0436">Ligase</keyword>
<reference evidence="18 19" key="1">
    <citation type="submission" date="2018-03" db="EMBL/GenBank/DDBJ databases">
        <title>Whole genome sequencing of Histamine producing bacteria.</title>
        <authorList>
            <person name="Butler K."/>
        </authorList>
    </citation>
    <scope>NUCLEOTIDE SEQUENCE [LARGE SCALE GENOMIC DNA]</scope>
    <source>
        <strain evidence="18 19">DSM 16190</strain>
    </source>
</reference>
<dbReference type="NCBIfam" id="NF001126">
    <property type="entry name" value="PRK00139.1-4"/>
    <property type="match status" value="1"/>
</dbReference>
<dbReference type="InterPro" id="IPR013221">
    <property type="entry name" value="Mur_ligase_cen"/>
</dbReference>
<evidence type="ECO:0000256" key="6">
    <source>
        <dbReference type="ARBA" id="ARBA00023316"/>
    </source>
</evidence>
<dbReference type="GO" id="GO:0071555">
    <property type="term" value="P:cell wall organization"/>
    <property type="evidence" value="ECO:0007669"/>
    <property type="project" value="UniProtKB-KW"/>
</dbReference>
<dbReference type="GO" id="GO:0008360">
    <property type="term" value="P:regulation of cell shape"/>
    <property type="evidence" value="ECO:0007669"/>
    <property type="project" value="UniProtKB-KW"/>
</dbReference>
<evidence type="ECO:0000259" key="17">
    <source>
        <dbReference type="Pfam" id="PF08245"/>
    </source>
</evidence>
<sequence>MATPSHNRKIGALLSPLFSNLWFSKLRLSNLPLPQPLAELEVNSLTLDSREVQAGGLFVAINGHAVDGRRFIPAAIDAGASVILAEADSIADHGDIVEQAGAIIIYVANLGSQLSALAGRFYGQPDSQLTLIAVTGTNGKTTISQLLAQWADLLDYRSGVMGTTGNGLLNQLKPASNTTGSALDIQQVLADLVAQGANLAAMEISSHGLVQGRVRDLNFSASIFTNLSRDHLDYHGDMENYADAKKTLFTEHNAGIPVINADDETGRAWLSELPNAVAVATDKASFAGHQGPALWLTAVTYSTQGVSIAFDSSWGQGHFTAPLVGSFNVSNLLLALATLLALGHPLAKLTATAPKLQAVIGRMEVFQRPDKSMVVVDYAHTPDALEKALQALRVHCRGKLWCIFGCGGDRDSGKRPMMAQVAERLADHIILTDDNPRSEDPAIIVADMLRGLCQPEMATVIHDRKAACLQALEHADAADIVLLAGKGHEDYQILADRTIYYSDRETVQALLMESDASGTTNGENA</sequence>
<evidence type="ECO:0000256" key="2">
    <source>
        <dbReference type="ARBA" id="ARBA00022618"/>
    </source>
</evidence>
<dbReference type="SUPFAM" id="SSF53244">
    <property type="entry name" value="MurD-like peptide ligases, peptide-binding domain"/>
    <property type="match status" value="1"/>
</dbReference>
<evidence type="ECO:0000259" key="15">
    <source>
        <dbReference type="Pfam" id="PF01225"/>
    </source>
</evidence>
<evidence type="ECO:0000313" key="19">
    <source>
        <dbReference type="Proteomes" id="UP000240904"/>
    </source>
</evidence>
<evidence type="ECO:0000256" key="1">
    <source>
        <dbReference type="ARBA" id="ARBA00005898"/>
    </source>
</evidence>
<feature type="binding site" evidence="13">
    <location>
        <position position="177"/>
    </location>
    <ligand>
        <name>UDP-N-acetyl-alpha-D-muramoyl-L-alanyl-D-glutamate</name>
        <dbReference type="ChEBI" id="CHEBI:83900"/>
    </ligand>
</feature>
<dbReference type="RefSeq" id="WP_107283681.1">
    <property type="nucleotide sequence ID" value="NZ_PYMC01000008.1"/>
</dbReference>
<dbReference type="SUPFAM" id="SSF53623">
    <property type="entry name" value="MurD-like peptide ligases, catalytic domain"/>
    <property type="match status" value="1"/>
</dbReference>
<dbReference type="InterPro" id="IPR000713">
    <property type="entry name" value="Mur_ligase_N"/>
</dbReference>
<evidence type="ECO:0000256" key="7">
    <source>
        <dbReference type="ARBA" id="ARBA00050251"/>
    </source>
</evidence>
<comment type="caution">
    <text evidence="13">Lacks conserved residue(s) required for the propagation of feature annotation.</text>
</comment>
<dbReference type="EMBL" id="PYMC01000008">
    <property type="protein sequence ID" value="PSW04602.1"/>
    <property type="molecule type" value="Genomic_DNA"/>
</dbReference>
<keyword evidence="13" id="KW-0963">Cytoplasm</keyword>
<keyword evidence="13" id="KW-0460">Magnesium</keyword>
<dbReference type="GO" id="GO:0005524">
    <property type="term" value="F:ATP binding"/>
    <property type="evidence" value="ECO:0007669"/>
    <property type="project" value="UniProtKB-UniRule"/>
</dbReference>
<dbReference type="GO" id="GO:0000287">
    <property type="term" value="F:magnesium ion binding"/>
    <property type="evidence" value="ECO:0007669"/>
    <property type="project" value="UniProtKB-UniRule"/>
</dbReference>
<dbReference type="Pfam" id="PF01225">
    <property type="entry name" value="Mur_ligase"/>
    <property type="match status" value="1"/>
</dbReference>
<dbReference type="InterPro" id="IPR036615">
    <property type="entry name" value="Mur_ligase_C_dom_sf"/>
</dbReference>
<feature type="domain" description="Mur ligase N-terminal catalytic" evidence="15">
    <location>
        <begin position="42"/>
        <end position="122"/>
    </location>
</feature>
<evidence type="ECO:0000313" key="18">
    <source>
        <dbReference type="EMBL" id="PSW04602.1"/>
    </source>
</evidence>
<evidence type="ECO:0000256" key="3">
    <source>
        <dbReference type="ARBA" id="ARBA00022960"/>
    </source>
</evidence>
<evidence type="ECO:0000256" key="4">
    <source>
        <dbReference type="ARBA" id="ARBA00022984"/>
    </source>
</evidence>
<dbReference type="UniPathway" id="UPA00219"/>
<dbReference type="Gene3D" id="3.40.1390.10">
    <property type="entry name" value="MurE/MurF, N-terminal domain"/>
    <property type="match status" value="1"/>
</dbReference>
<gene>
    <name evidence="13" type="primary">murE</name>
    <name evidence="18" type="ORF">C9I89_12450</name>
</gene>
<dbReference type="InterPro" id="IPR035911">
    <property type="entry name" value="MurE/MurF_N"/>
</dbReference>
<feature type="binding site" evidence="13">
    <location>
        <begin position="178"/>
        <end position="179"/>
    </location>
    <ligand>
        <name>UDP-N-acetyl-alpha-D-muramoyl-L-alanyl-D-glutamate</name>
        <dbReference type="ChEBI" id="CHEBI:83900"/>
    </ligand>
</feature>
<feature type="binding site" evidence="13">
    <location>
        <position position="213"/>
    </location>
    <ligand>
        <name>UDP-N-acetyl-alpha-D-muramoyl-L-alanyl-D-glutamate</name>
        <dbReference type="ChEBI" id="CHEBI:83900"/>
    </ligand>
</feature>
<comment type="function">
    <text evidence="13">Catalyzes the addition of meso-diaminopimelic acid to the nucleotide precursor UDP-N-acetylmuramoyl-L-alanyl-D-glutamate (UMAG) in the biosynthesis of bacterial cell-wall peptidoglycan.</text>
</comment>
<feature type="domain" description="Mur ligase central" evidence="17">
    <location>
        <begin position="134"/>
        <end position="338"/>
    </location>
</feature>
<feature type="binding site" evidence="13">
    <location>
        <position position="205"/>
    </location>
    <ligand>
        <name>UDP-N-acetyl-alpha-D-muramoyl-L-alanyl-D-glutamate</name>
        <dbReference type="ChEBI" id="CHEBI:83900"/>
    </ligand>
</feature>
<dbReference type="OrthoDB" id="9800958at2"/>
<dbReference type="NCBIfam" id="TIGR01085">
    <property type="entry name" value="murE"/>
    <property type="match status" value="1"/>
</dbReference>
<evidence type="ECO:0000256" key="9">
    <source>
        <dbReference type="ARBA" id="ARBA00072883"/>
    </source>
</evidence>
<dbReference type="GO" id="GO:0008765">
    <property type="term" value="F:UDP-N-acetylmuramoylalanyl-D-glutamate-2,6-diaminopimelate ligase activity"/>
    <property type="evidence" value="ECO:0007669"/>
    <property type="project" value="UniProtKB-UniRule"/>
</dbReference>
<feature type="modified residue" description="N6-carboxylysine" evidence="13">
    <location>
        <position position="245"/>
    </location>
</feature>
<dbReference type="Gene3D" id="3.90.190.20">
    <property type="entry name" value="Mur ligase, C-terminal domain"/>
    <property type="match status" value="1"/>
</dbReference>
<comment type="PTM">
    <text evidence="13">Carboxylation is probably crucial for Mg(2+) binding and, consequently, for the gamma-phosphate positioning of ATP.</text>
</comment>
<evidence type="ECO:0000259" key="16">
    <source>
        <dbReference type="Pfam" id="PF02875"/>
    </source>
</evidence>
<comment type="catalytic activity">
    <reaction evidence="7 13">
        <text>UDP-N-acetyl-alpha-D-muramoyl-L-alanyl-D-glutamate + meso-2,6-diaminopimelate + ATP = UDP-N-acetyl-alpha-D-muramoyl-L-alanyl-gamma-D-glutamyl-meso-2,6-diaminopimelate + ADP + phosphate + H(+)</text>
        <dbReference type="Rhea" id="RHEA:23676"/>
        <dbReference type="ChEBI" id="CHEBI:15378"/>
        <dbReference type="ChEBI" id="CHEBI:30616"/>
        <dbReference type="ChEBI" id="CHEBI:43474"/>
        <dbReference type="ChEBI" id="CHEBI:57791"/>
        <dbReference type="ChEBI" id="CHEBI:83900"/>
        <dbReference type="ChEBI" id="CHEBI:83905"/>
        <dbReference type="ChEBI" id="CHEBI:456216"/>
        <dbReference type="EC" id="6.3.2.13"/>
    </reaction>
</comment>